<dbReference type="EMBL" id="AUBJ02000001">
    <property type="protein sequence ID" value="MCP2334348.1"/>
    <property type="molecule type" value="Genomic_DNA"/>
</dbReference>
<feature type="domain" description="CAAX prenyl protease 2/Lysostaphin resistance protein A-like" evidence="2">
    <location>
        <begin position="120"/>
        <end position="209"/>
    </location>
</feature>
<sequence length="224" mass="24187">MFFLAQLVFLLSSVFLVAPLGPMDPDSSLRETVLIVGLVLPTLLAAGVVLAATRLRGNGPRRDLGLEWSWADVRTGLKYGALCMGLAYVGAMFWSQWVGEENANSAVGSLVEGLQLSPGLAVLLFLHVFLIAPTCEELIFRGALWGAMERLRWSRWTVFVSSTAIFAVAHLEPERTPLLLLIGIPIALARLYTGRLLASIVAHQMNNLLGAVGLLLMALGVIPP</sequence>
<keyword evidence="1" id="KW-0812">Transmembrane</keyword>
<protein>
    <recommendedName>
        <fullName evidence="2">CAAX prenyl protease 2/Lysostaphin resistance protein A-like domain-containing protein</fullName>
    </recommendedName>
</protein>
<keyword evidence="4" id="KW-1185">Reference proteome</keyword>
<feature type="transmembrane region" description="Helical" evidence="1">
    <location>
        <begin position="114"/>
        <end position="132"/>
    </location>
</feature>
<evidence type="ECO:0000313" key="4">
    <source>
        <dbReference type="Proteomes" id="UP000791080"/>
    </source>
</evidence>
<dbReference type="RefSeq" id="WP_253860276.1">
    <property type="nucleotide sequence ID" value="NZ_AUBJ02000001.1"/>
</dbReference>
<dbReference type="Pfam" id="PF02517">
    <property type="entry name" value="Rce1-like"/>
    <property type="match status" value="1"/>
</dbReference>
<evidence type="ECO:0000259" key="2">
    <source>
        <dbReference type="Pfam" id="PF02517"/>
    </source>
</evidence>
<comment type="caution">
    <text evidence="3">The sequence shown here is derived from an EMBL/GenBank/DDBJ whole genome shotgun (WGS) entry which is preliminary data.</text>
</comment>
<gene>
    <name evidence="3" type="ORF">G443_004618</name>
</gene>
<accession>A0ABT1JQC8</accession>
<name>A0ABT1JQC8_ACTCY</name>
<evidence type="ECO:0000313" key="3">
    <source>
        <dbReference type="EMBL" id="MCP2334348.1"/>
    </source>
</evidence>
<evidence type="ECO:0000256" key="1">
    <source>
        <dbReference type="SAM" id="Phobius"/>
    </source>
</evidence>
<feature type="transmembrane region" description="Helical" evidence="1">
    <location>
        <begin position="153"/>
        <end position="171"/>
    </location>
</feature>
<organism evidence="3 4">
    <name type="scientific">Actinoalloteichus caeruleus DSM 43889</name>
    <dbReference type="NCBI Taxonomy" id="1120930"/>
    <lineage>
        <taxon>Bacteria</taxon>
        <taxon>Bacillati</taxon>
        <taxon>Actinomycetota</taxon>
        <taxon>Actinomycetes</taxon>
        <taxon>Pseudonocardiales</taxon>
        <taxon>Pseudonocardiaceae</taxon>
        <taxon>Actinoalloteichus</taxon>
        <taxon>Actinoalloteichus cyanogriseus</taxon>
    </lineage>
</organism>
<feature type="transmembrane region" description="Helical" evidence="1">
    <location>
        <begin position="33"/>
        <end position="55"/>
    </location>
</feature>
<keyword evidence="1" id="KW-0472">Membrane</keyword>
<proteinExistence type="predicted"/>
<dbReference type="PANTHER" id="PTHR43592">
    <property type="entry name" value="CAAX AMINO TERMINAL PROTEASE"/>
    <property type="match status" value="1"/>
</dbReference>
<reference evidence="3 4" key="1">
    <citation type="submission" date="2022-06" db="EMBL/GenBank/DDBJ databases">
        <title>Genomic Encyclopedia of Type Strains, Phase I: the one thousand microbial genomes (KMG-I) project.</title>
        <authorList>
            <person name="Kyrpides N."/>
        </authorList>
    </citation>
    <scope>NUCLEOTIDE SEQUENCE [LARGE SCALE GENOMIC DNA]</scope>
    <source>
        <strain evidence="3 4">DSM 43889</strain>
    </source>
</reference>
<keyword evidence="1" id="KW-1133">Transmembrane helix</keyword>
<feature type="transmembrane region" description="Helical" evidence="1">
    <location>
        <begin position="205"/>
        <end position="222"/>
    </location>
</feature>
<feature type="transmembrane region" description="Helical" evidence="1">
    <location>
        <begin position="177"/>
        <end position="193"/>
    </location>
</feature>
<dbReference type="PANTHER" id="PTHR43592:SF15">
    <property type="entry name" value="CAAX AMINO TERMINAL PROTEASE FAMILY PROTEIN"/>
    <property type="match status" value="1"/>
</dbReference>
<dbReference type="Proteomes" id="UP000791080">
    <property type="component" value="Unassembled WGS sequence"/>
</dbReference>
<feature type="transmembrane region" description="Helical" evidence="1">
    <location>
        <begin position="76"/>
        <end position="94"/>
    </location>
</feature>
<dbReference type="InterPro" id="IPR003675">
    <property type="entry name" value="Rce1/LyrA-like_dom"/>
</dbReference>